<proteinExistence type="predicted"/>
<protein>
    <submittedName>
        <fullName evidence="2">ArsR family transcriptional regulator</fullName>
    </submittedName>
</protein>
<feature type="domain" description="HTH arsR-type" evidence="1">
    <location>
        <begin position="9"/>
        <end position="102"/>
    </location>
</feature>
<comment type="caution">
    <text evidence="2">The sequence shown here is derived from an EMBL/GenBank/DDBJ whole genome shotgun (WGS) entry which is preliminary data.</text>
</comment>
<dbReference type="InterPro" id="IPR050508">
    <property type="entry name" value="Methyltransf_Superfamily"/>
</dbReference>
<dbReference type="SMART" id="SM00418">
    <property type="entry name" value="HTH_ARSR"/>
    <property type="match status" value="1"/>
</dbReference>
<dbReference type="Gene3D" id="3.40.50.150">
    <property type="entry name" value="Vaccinia Virus protein VP39"/>
    <property type="match status" value="1"/>
</dbReference>
<dbReference type="Proteomes" id="UP000198795">
    <property type="component" value="Unassembled WGS sequence"/>
</dbReference>
<reference evidence="2 3" key="1">
    <citation type="submission" date="2016-10" db="EMBL/GenBank/DDBJ databases">
        <authorList>
            <person name="Varghese N."/>
            <person name="Submissions S."/>
        </authorList>
    </citation>
    <scope>NUCLEOTIDE SEQUENCE [LARGE SCALE GENOMIC DNA]</scope>
    <source>
        <strain evidence="2 3">CGMCC 1.6497</strain>
    </source>
</reference>
<dbReference type="InterPro" id="IPR013216">
    <property type="entry name" value="Methyltransf_11"/>
</dbReference>
<dbReference type="InterPro" id="IPR029063">
    <property type="entry name" value="SAM-dependent_MTases_sf"/>
</dbReference>
<dbReference type="PANTHER" id="PTHR42912">
    <property type="entry name" value="METHYLTRANSFERASE"/>
    <property type="match status" value="1"/>
</dbReference>
<dbReference type="CDD" id="cd02440">
    <property type="entry name" value="AdoMet_MTases"/>
    <property type="match status" value="1"/>
</dbReference>
<dbReference type="Gene3D" id="1.10.10.10">
    <property type="entry name" value="Winged helix-like DNA-binding domain superfamily/Winged helix DNA-binding domain"/>
    <property type="match status" value="1"/>
</dbReference>
<keyword evidence="3" id="KW-1185">Reference proteome</keyword>
<dbReference type="CDD" id="cd00090">
    <property type="entry name" value="HTH_ARSR"/>
    <property type="match status" value="1"/>
</dbReference>
<dbReference type="PROSITE" id="PS50987">
    <property type="entry name" value="HTH_ARSR_2"/>
    <property type="match status" value="1"/>
</dbReference>
<evidence type="ECO:0000313" key="3">
    <source>
        <dbReference type="Proteomes" id="UP000198795"/>
    </source>
</evidence>
<dbReference type="SUPFAM" id="SSF53335">
    <property type="entry name" value="S-adenosyl-L-methionine-dependent methyltransferases"/>
    <property type="match status" value="1"/>
</dbReference>
<accession>A0A1H0RHX5</accession>
<name>A0A1H0RHX5_9HYPH</name>
<dbReference type="SUPFAM" id="SSF46785">
    <property type="entry name" value="Winged helix' DNA-binding domain"/>
    <property type="match status" value="1"/>
</dbReference>
<dbReference type="InterPro" id="IPR036388">
    <property type="entry name" value="WH-like_DNA-bd_sf"/>
</dbReference>
<evidence type="ECO:0000259" key="1">
    <source>
        <dbReference type="PROSITE" id="PS50987"/>
    </source>
</evidence>
<dbReference type="PRINTS" id="PR00778">
    <property type="entry name" value="HTHARSR"/>
</dbReference>
<dbReference type="EMBL" id="FNJC01000003">
    <property type="protein sequence ID" value="SDP29137.1"/>
    <property type="molecule type" value="Genomic_DNA"/>
</dbReference>
<dbReference type="Pfam" id="PF01022">
    <property type="entry name" value="HTH_5"/>
    <property type="match status" value="1"/>
</dbReference>
<dbReference type="InterPro" id="IPR011991">
    <property type="entry name" value="ArsR-like_HTH"/>
</dbReference>
<dbReference type="InterPro" id="IPR036390">
    <property type="entry name" value="WH_DNA-bd_sf"/>
</dbReference>
<organism evidence="2 3">
    <name type="scientific">Filomicrobium insigne</name>
    <dbReference type="NCBI Taxonomy" id="418854"/>
    <lineage>
        <taxon>Bacteria</taxon>
        <taxon>Pseudomonadati</taxon>
        <taxon>Pseudomonadota</taxon>
        <taxon>Alphaproteobacteria</taxon>
        <taxon>Hyphomicrobiales</taxon>
        <taxon>Hyphomicrobiaceae</taxon>
        <taxon>Filomicrobium</taxon>
    </lineage>
</organism>
<dbReference type="PANTHER" id="PTHR42912:SF93">
    <property type="entry name" value="N6-ADENOSINE-METHYLTRANSFERASE TMT1A"/>
    <property type="match status" value="1"/>
</dbReference>
<dbReference type="Pfam" id="PF08241">
    <property type="entry name" value="Methyltransf_11"/>
    <property type="match status" value="1"/>
</dbReference>
<dbReference type="InterPro" id="IPR001845">
    <property type="entry name" value="HTH_ArsR_DNA-bd_dom"/>
</dbReference>
<sequence length="330" mass="36838">MNDLSPTRLPLATSQMVIALKAAAEPTRLRILLLLTSGELNVKDLTQILGQSQPRLSRHLKLLVEAGLIERIREGSWVYFHLSDRTANGRLASVLLAMADLNDPIVIRDRERAEHLKRDREAIAQQYFERHASDWDQIRSLHVAEAEVEAAMSEALGPAPIEFLVDLGTGTGRTLELLAERYQRAVGIDINQAMLAYARSKIDNAGLRNAQVRHGDIYNLALMPDEADVVVMHQILHYLSDPQRALDEAARILRPGGRLLIVDFAPHELEFLRDHAHERLGIGTDTMTNWLADSGLKPVTTRHLPPSPQHGDKTDNLTVSLWLAEKSEAA</sequence>
<dbReference type="NCBIfam" id="NF033788">
    <property type="entry name" value="HTH_metalloreg"/>
    <property type="match status" value="1"/>
</dbReference>
<evidence type="ECO:0000313" key="2">
    <source>
        <dbReference type="EMBL" id="SDP29137.1"/>
    </source>
</evidence>
<gene>
    <name evidence="2" type="ORF">SAMN04488061_2739</name>
</gene>